<dbReference type="HOGENOM" id="CLU_548328_0_0_7"/>
<dbReference type="eggNOG" id="ENOG503275J">
    <property type="taxonomic scope" value="Bacteria"/>
</dbReference>
<dbReference type="InParanoid" id="F2LV24"/>
<gene>
    <name evidence="5" type="ordered locus">Hipma_0638</name>
</gene>
<reference evidence="6" key="2">
    <citation type="submission" date="2011-03" db="EMBL/GenBank/DDBJ databases">
        <title>The complete genome of Hippea maritima DSM 10411.</title>
        <authorList>
            <consortium name="US DOE Joint Genome Institute (JGI-PGF)"/>
            <person name="Lucas S."/>
            <person name="Copeland A."/>
            <person name="Lapidus A."/>
            <person name="Bruce D."/>
            <person name="Goodwin L."/>
            <person name="Pitluck S."/>
            <person name="Peters L."/>
            <person name="Kyrpides N."/>
            <person name="Mavromatis K."/>
            <person name="Pagani I."/>
            <person name="Ivanova N."/>
            <person name="Mikhailova N."/>
            <person name="Lu M."/>
            <person name="Detter J.C."/>
            <person name="Tapia R."/>
            <person name="Han C."/>
            <person name="Land M."/>
            <person name="Hauser L."/>
            <person name="Markowitz V."/>
            <person name="Cheng J.-F."/>
            <person name="Hugenholtz P."/>
            <person name="Woyke T."/>
            <person name="Wu D."/>
            <person name="Spring S."/>
            <person name="Schroeder M."/>
            <person name="Brambilla E."/>
            <person name="Klenk H.-P."/>
            <person name="Eisen J.A."/>
        </authorList>
    </citation>
    <scope>NUCLEOTIDE SEQUENCE [LARGE SCALE GENOMIC DNA]</scope>
    <source>
        <strain evidence="6">ATCC 700847 / DSM 10411 / MH2</strain>
    </source>
</reference>
<dbReference type="Pfam" id="PF23536">
    <property type="entry name" value="TraK_C"/>
    <property type="match status" value="1"/>
</dbReference>
<dbReference type="OrthoDB" id="5393066at2"/>
<dbReference type="Proteomes" id="UP000008139">
    <property type="component" value="Chromosome"/>
</dbReference>
<dbReference type="InterPro" id="IPR010563">
    <property type="entry name" value="TraK_N"/>
</dbReference>
<accession>F2LV24</accession>
<evidence type="ECO:0000313" key="5">
    <source>
        <dbReference type="EMBL" id="AEA33608.1"/>
    </source>
</evidence>
<organism evidence="5 6">
    <name type="scientific">Hippea maritima (strain ATCC 700847 / DSM 10411 / MH2)</name>
    <dbReference type="NCBI Taxonomy" id="760142"/>
    <lineage>
        <taxon>Bacteria</taxon>
        <taxon>Pseudomonadati</taxon>
        <taxon>Campylobacterota</taxon>
        <taxon>Desulfurellia</taxon>
        <taxon>Desulfurellales</taxon>
        <taxon>Hippeaceae</taxon>
        <taxon>Hippea</taxon>
    </lineage>
</organism>
<dbReference type="RefSeq" id="WP_013681649.1">
    <property type="nucleotide sequence ID" value="NC_015318.1"/>
</dbReference>
<keyword evidence="2" id="KW-0732">Signal</keyword>
<evidence type="ECO:0008006" key="7">
    <source>
        <dbReference type="Google" id="ProtNLM"/>
    </source>
</evidence>
<evidence type="ECO:0000259" key="4">
    <source>
        <dbReference type="Pfam" id="PF23536"/>
    </source>
</evidence>
<name>F2LV24_HIPMA</name>
<feature type="signal peptide" evidence="2">
    <location>
        <begin position="1"/>
        <end position="19"/>
    </location>
</feature>
<dbReference type="AlphaFoldDB" id="F2LV24"/>
<dbReference type="Pfam" id="PF06586">
    <property type="entry name" value="TraK_N"/>
    <property type="match status" value="1"/>
</dbReference>
<evidence type="ECO:0000259" key="3">
    <source>
        <dbReference type="Pfam" id="PF06586"/>
    </source>
</evidence>
<evidence type="ECO:0000256" key="1">
    <source>
        <dbReference type="SAM" id="MobiDB-lite"/>
    </source>
</evidence>
<reference evidence="5 6" key="1">
    <citation type="journal article" date="2011" name="Stand. Genomic Sci.">
        <title>Complete genome sequence of the thermophilic sulfur-reducer Hippea maritima type strain (MH(2)).</title>
        <authorList>
            <person name="Huntemann M."/>
            <person name="Lu M."/>
            <person name="Nolan M."/>
            <person name="Lapidus A."/>
            <person name="Lucas S."/>
            <person name="Hammon N."/>
            <person name="Deshpande S."/>
            <person name="Cheng J.F."/>
            <person name="Tapia R."/>
            <person name="Han C."/>
            <person name="Goodwin L."/>
            <person name="Pitluck S."/>
            <person name="Liolios K."/>
            <person name="Pagani I."/>
            <person name="Ivanova N."/>
            <person name="Ovchinikova G."/>
            <person name="Pati A."/>
            <person name="Chen A."/>
            <person name="Palaniappan K."/>
            <person name="Land M."/>
            <person name="Hauser L."/>
            <person name="Jeffries C.D."/>
            <person name="Detter J.C."/>
            <person name="Brambilla E.M."/>
            <person name="Rohde M."/>
            <person name="Spring S."/>
            <person name="Goker M."/>
            <person name="Woyke T."/>
            <person name="Bristow J."/>
            <person name="Eisen J.A."/>
            <person name="Markowitz V."/>
            <person name="Hugenholtz P."/>
            <person name="Kyrpides N.C."/>
            <person name="Klenk H.P."/>
            <person name="Mavromatis K."/>
        </authorList>
    </citation>
    <scope>NUCLEOTIDE SEQUENCE [LARGE SCALE GENOMIC DNA]</scope>
    <source>
        <strain evidence="6">ATCC 700847 / DSM 10411 / MH2</strain>
    </source>
</reference>
<dbReference type="STRING" id="760142.Hipma_0638"/>
<keyword evidence="6" id="KW-1185">Reference proteome</keyword>
<feature type="chain" id="PRO_5003285932" description="AMIN domain-containing protein" evidence="2">
    <location>
        <begin position="20"/>
        <end position="497"/>
    </location>
</feature>
<sequence length="497" mass="55924">MKKRLALFALLAFSLPSYAGTVNSVSVDNNTVTIEHTGNIEYKILTPGDLKHSDIYVVDIVAPDHVFDTKSHVYKPKNSVIKKVVTAWHYFDTEKLYHVPFLRVTVHIDSKKFKPKLTDDNNTLKVVFTDPPQSQVNPADLQLRQEQEFLKKLKAQQKELKTISKPAVKLVDNNTKHSNKKDNATKPYITALHPKSCSAHKNSGHVCMPKPKKGFSSTNPASQPKFDQHPKSNIYNPYNPSEPAYKVYSSMYRVPPPPRYTHLKKKVLKVLPDTFINPDVITKVEVSNVDVNRIVSPEPIKDIVYSKEKGLMVNYVGKNAFIKFVIKANPDGTYDYIQEPSEVYIVTQDAVYTLILKPSQVAGRTIRLSGGTLKKIQANENMFSQLPYEKKIIKIIKSVYKNDIPDTWDVSHPQNPKPIILPNGLTAKLITTVKIEGTGFNLKEYEITGSTPISISETDFLNTKLARHPKAISLTGFKVSKDEPVYLLIVAGEGDNE</sequence>
<feature type="domain" description="TraK N-terminal" evidence="3">
    <location>
        <begin position="277"/>
        <end position="369"/>
    </location>
</feature>
<dbReference type="KEGG" id="hmr:Hipma_0638"/>
<evidence type="ECO:0000256" key="2">
    <source>
        <dbReference type="SAM" id="SignalP"/>
    </source>
</evidence>
<dbReference type="InterPro" id="IPR055397">
    <property type="entry name" value="TraK_C"/>
</dbReference>
<feature type="region of interest" description="Disordered" evidence="1">
    <location>
        <begin position="213"/>
        <end position="233"/>
    </location>
</feature>
<feature type="domain" description="TraK C-terminal" evidence="4">
    <location>
        <begin position="378"/>
        <end position="473"/>
    </location>
</feature>
<proteinExistence type="predicted"/>
<dbReference type="EMBL" id="CP002606">
    <property type="protein sequence ID" value="AEA33608.1"/>
    <property type="molecule type" value="Genomic_DNA"/>
</dbReference>
<protein>
    <recommendedName>
        <fullName evidence="7">AMIN domain-containing protein</fullName>
    </recommendedName>
</protein>
<evidence type="ECO:0000313" key="6">
    <source>
        <dbReference type="Proteomes" id="UP000008139"/>
    </source>
</evidence>